<dbReference type="PANTHER" id="PTHR43191">
    <property type="entry name" value="RRNA METHYLTRANSFERASE 3"/>
    <property type="match status" value="1"/>
</dbReference>
<reference evidence="5" key="1">
    <citation type="submission" date="2024-02" db="EMBL/GenBank/DDBJ databases">
        <title>Tomenella chthoni gen. nov. sp. nov., a member of the family Jonesiaceae isolated from bat guano.</title>
        <authorList>
            <person name="Miller S.L."/>
            <person name="King J."/>
            <person name="Sankaranarayanan K."/>
            <person name="Lawson P.A."/>
        </authorList>
    </citation>
    <scope>NUCLEOTIDE SEQUENCE</scope>
    <source>
        <strain evidence="5">BS-20</strain>
    </source>
</reference>
<keyword evidence="3" id="KW-0808">Transferase</keyword>
<accession>A0AAU7DY04</accession>
<keyword evidence="2 5" id="KW-0489">Methyltransferase</keyword>
<name>A0AAU7DY04_9MICO</name>
<dbReference type="GO" id="GO:0005737">
    <property type="term" value="C:cytoplasm"/>
    <property type="evidence" value="ECO:0007669"/>
    <property type="project" value="UniProtKB-ARBA"/>
</dbReference>
<dbReference type="SUPFAM" id="SSF55315">
    <property type="entry name" value="L30e-like"/>
    <property type="match status" value="1"/>
</dbReference>
<evidence type="ECO:0000259" key="4">
    <source>
        <dbReference type="SMART" id="SM00967"/>
    </source>
</evidence>
<comment type="similarity">
    <text evidence="1">Belongs to the class IV-like SAM-binding methyltransferase superfamily. RNA methyltransferase TrmH family.</text>
</comment>
<dbReference type="InterPro" id="IPR029028">
    <property type="entry name" value="Alpha/beta_knot_MTases"/>
</dbReference>
<dbReference type="Gene3D" id="3.40.1280.10">
    <property type="match status" value="1"/>
</dbReference>
<gene>
    <name evidence="5" type="ORF">V5R04_05040</name>
</gene>
<protein>
    <submittedName>
        <fullName evidence="5">RNA methyltransferase</fullName>
    </submittedName>
</protein>
<dbReference type="Gene3D" id="3.30.1330.30">
    <property type="match status" value="1"/>
</dbReference>
<sequence>MTDLTNPRAERVKLVRGLAKPAARTKTGFFLVEGPQSVREAVAHTPDMVRDVYFSDTALDKHREILTMAHAKGVYTHTASDEVVDAMSKDAQGVVAVVRQLDRGAGALEHALSKGVKNVAVLHTVRDPGNAGTVIRAADAAGCDLVIMTQESVDVFNPKVVRSTAGSLFHIPVVTGIAVEDAISQLKAAGLMVLAAAGQGTHDLDDLQDVAGTQAAGEVDLAKPTAWLFGNEARGLSAQEVELAHSSVRVPIRGLAESLNLSTAATVCLYATSRAQR</sequence>
<organism evidence="5">
    <name type="scientific">Jonesiaceae bacterium BS-20</name>
    <dbReference type="NCBI Taxonomy" id="3120821"/>
    <lineage>
        <taxon>Bacteria</taxon>
        <taxon>Bacillati</taxon>
        <taxon>Actinomycetota</taxon>
        <taxon>Actinomycetes</taxon>
        <taxon>Micrococcales</taxon>
        <taxon>Jonesiaceae</taxon>
    </lineage>
</organism>
<dbReference type="GO" id="GO:0006396">
    <property type="term" value="P:RNA processing"/>
    <property type="evidence" value="ECO:0007669"/>
    <property type="project" value="InterPro"/>
</dbReference>
<dbReference type="InterPro" id="IPR013123">
    <property type="entry name" value="SpoU_subst-bd"/>
</dbReference>
<dbReference type="AlphaFoldDB" id="A0AAU7DY04"/>
<evidence type="ECO:0000256" key="3">
    <source>
        <dbReference type="ARBA" id="ARBA00022679"/>
    </source>
</evidence>
<dbReference type="Pfam" id="PF08032">
    <property type="entry name" value="SpoU_sub_bind"/>
    <property type="match status" value="1"/>
</dbReference>
<dbReference type="CDD" id="cd18095">
    <property type="entry name" value="SpoU-like_rRNA-MTase"/>
    <property type="match status" value="1"/>
</dbReference>
<dbReference type="Pfam" id="PF00588">
    <property type="entry name" value="SpoU_methylase"/>
    <property type="match status" value="1"/>
</dbReference>
<dbReference type="SMART" id="SM00967">
    <property type="entry name" value="SpoU_sub_bind"/>
    <property type="match status" value="1"/>
</dbReference>
<proteinExistence type="inferred from homology"/>
<feature type="domain" description="RNA 2-O ribose methyltransferase substrate binding" evidence="4">
    <location>
        <begin position="31"/>
        <end position="104"/>
    </location>
</feature>
<dbReference type="PANTHER" id="PTHR43191:SF2">
    <property type="entry name" value="RRNA METHYLTRANSFERASE 3, MITOCHONDRIAL"/>
    <property type="match status" value="1"/>
</dbReference>
<dbReference type="InterPro" id="IPR029026">
    <property type="entry name" value="tRNA_m1G_MTases_N"/>
</dbReference>
<evidence type="ECO:0000256" key="2">
    <source>
        <dbReference type="ARBA" id="ARBA00022603"/>
    </source>
</evidence>
<dbReference type="SUPFAM" id="SSF75217">
    <property type="entry name" value="alpha/beta knot"/>
    <property type="match status" value="1"/>
</dbReference>
<dbReference type="GO" id="GO:0008173">
    <property type="term" value="F:RNA methyltransferase activity"/>
    <property type="evidence" value="ECO:0007669"/>
    <property type="project" value="InterPro"/>
</dbReference>
<dbReference type="GO" id="GO:0003723">
    <property type="term" value="F:RNA binding"/>
    <property type="evidence" value="ECO:0007669"/>
    <property type="project" value="InterPro"/>
</dbReference>
<dbReference type="InterPro" id="IPR029064">
    <property type="entry name" value="Ribosomal_eL30-like_sf"/>
</dbReference>
<dbReference type="InterPro" id="IPR001537">
    <property type="entry name" value="SpoU_MeTrfase"/>
</dbReference>
<dbReference type="InterPro" id="IPR051259">
    <property type="entry name" value="rRNA_Methyltransferase"/>
</dbReference>
<dbReference type="EMBL" id="CP146203">
    <property type="protein sequence ID" value="XBH22589.1"/>
    <property type="molecule type" value="Genomic_DNA"/>
</dbReference>
<evidence type="ECO:0000256" key="1">
    <source>
        <dbReference type="ARBA" id="ARBA00007228"/>
    </source>
</evidence>
<evidence type="ECO:0000313" key="5">
    <source>
        <dbReference type="EMBL" id="XBH22589.1"/>
    </source>
</evidence>
<dbReference type="GO" id="GO:0032259">
    <property type="term" value="P:methylation"/>
    <property type="evidence" value="ECO:0007669"/>
    <property type="project" value="UniProtKB-KW"/>
</dbReference>